<keyword evidence="4 5" id="KW-0663">Pyridoxal phosphate</keyword>
<evidence type="ECO:0000313" key="8">
    <source>
        <dbReference type="Proteomes" id="UP000774130"/>
    </source>
</evidence>
<comment type="similarity">
    <text evidence="5">Belongs to the class-II pyridoxal-phosphate-dependent aminotransferase family. Histidinol-phosphate aminotransferase subfamily.</text>
</comment>
<dbReference type="RefSeq" id="WP_218324254.1">
    <property type="nucleotide sequence ID" value="NZ_JAHUZB010000001.1"/>
</dbReference>
<feature type="domain" description="Aminotransferase class I/classII large" evidence="6">
    <location>
        <begin position="24"/>
        <end position="341"/>
    </location>
</feature>
<evidence type="ECO:0000256" key="3">
    <source>
        <dbReference type="ARBA" id="ARBA00022679"/>
    </source>
</evidence>
<comment type="catalytic activity">
    <reaction evidence="5">
        <text>L-histidinol phosphate + 2-oxoglutarate = 3-(imidazol-4-yl)-2-oxopropyl phosphate + L-glutamate</text>
        <dbReference type="Rhea" id="RHEA:23744"/>
        <dbReference type="ChEBI" id="CHEBI:16810"/>
        <dbReference type="ChEBI" id="CHEBI:29985"/>
        <dbReference type="ChEBI" id="CHEBI:57766"/>
        <dbReference type="ChEBI" id="CHEBI:57980"/>
        <dbReference type="EC" id="2.6.1.9"/>
    </reaction>
</comment>
<dbReference type="InterPro" id="IPR050106">
    <property type="entry name" value="HistidinolP_aminotransfase"/>
</dbReference>
<comment type="pathway">
    <text evidence="5">Amino-acid biosynthesis; L-histidine biosynthesis; L-histidine from 5-phospho-alpha-D-ribose 1-diphosphate: step 7/9.</text>
</comment>
<comment type="cofactor">
    <cofactor evidence="1 5">
        <name>pyridoxal 5'-phosphate</name>
        <dbReference type="ChEBI" id="CHEBI:597326"/>
    </cofactor>
</comment>
<sequence length="351" mass="38947">MSFLNRKYADLVPYTPGEQVDDTEFIKLNTNESPFEPAPAVKQAAVTAAVNLNRYCDTSCQSVIKPLAKHFQVKENQIFLGNGSDEVLAYLFQAFTEDGVAFPDITYGFYQIYANYYQTPATIIPLNEDFSIDLTAYDDLTGAVIITNPNAPTGIFLATDELVAFAQRNPERLLIVDEAYVDFGAESMTQFVDQLPNLLVIGTFSKSRQMAGARLGYAVGNSDLIADLNKLKFSTNPYNINSMTQAVAAAVLSEPAYVAEKIQTIIDNRTETKAALEKLGFEVTDSYGNFLFAKHPNISGEVLLNQLKARKIFVRWFNQPRTKDYLRISIGTTEQMAALITACKDILKEVA</sequence>
<comment type="subunit">
    <text evidence="5">Homodimer.</text>
</comment>
<organism evidence="7 8">
    <name type="scientific">Enterococcus alishanensis</name>
    <dbReference type="NCBI Taxonomy" id="1303817"/>
    <lineage>
        <taxon>Bacteria</taxon>
        <taxon>Bacillati</taxon>
        <taxon>Bacillota</taxon>
        <taxon>Bacilli</taxon>
        <taxon>Lactobacillales</taxon>
        <taxon>Enterococcaceae</taxon>
        <taxon>Enterococcus</taxon>
    </lineage>
</organism>
<dbReference type="CDD" id="cd00609">
    <property type="entry name" value="AAT_like"/>
    <property type="match status" value="1"/>
</dbReference>
<dbReference type="Proteomes" id="UP000774130">
    <property type="component" value="Unassembled WGS sequence"/>
</dbReference>
<dbReference type="HAMAP" id="MF_01023">
    <property type="entry name" value="HisC_aminotrans_2"/>
    <property type="match status" value="1"/>
</dbReference>
<keyword evidence="2 5" id="KW-0032">Aminotransferase</keyword>
<keyword evidence="5" id="KW-0368">Histidine biosynthesis</keyword>
<evidence type="ECO:0000256" key="1">
    <source>
        <dbReference type="ARBA" id="ARBA00001933"/>
    </source>
</evidence>
<dbReference type="PANTHER" id="PTHR43643">
    <property type="entry name" value="HISTIDINOL-PHOSPHATE AMINOTRANSFERASE 2"/>
    <property type="match status" value="1"/>
</dbReference>
<keyword evidence="3 5" id="KW-0808">Transferase</keyword>
<proteinExistence type="inferred from homology"/>
<dbReference type="EC" id="2.6.1.9" evidence="5"/>
<evidence type="ECO:0000313" key="7">
    <source>
        <dbReference type="EMBL" id="MBV7389187.1"/>
    </source>
</evidence>
<evidence type="ECO:0000256" key="2">
    <source>
        <dbReference type="ARBA" id="ARBA00022576"/>
    </source>
</evidence>
<name>A0ABS6T8F2_9ENTE</name>
<feature type="modified residue" description="N6-(pyridoxal phosphate)lysine" evidence="5">
    <location>
        <position position="206"/>
    </location>
</feature>
<evidence type="ECO:0000259" key="6">
    <source>
        <dbReference type="Pfam" id="PF00155"/>
    </source>
</evidence>
<dbReference type="InterPro" id="IPR005861">
    <property type="entry name" value="HisP_aminotrans"/>
</dbReference>
<dbReference type="NCBIfam" id="TIGR01141">
    <property type="entry name" value="hisC"/>
    <property type="match status" value="1"/>
</dbReference>
<protein>
    <recommendedName>
        <fullName evidence="5">Histidinol-phosphate aminotransferase</fullName>
        <ecNumber evidence="5">2.6.1.9</ecNumber>
    </recommendedName>
    <alternativeName>
        <fullName evidence="5">Imidazole acetol-phosphate transaminase</fullName>
    </alternativeName>
</protein>
<reference evidence="7 8" key="1">
    <citation type="submission" date="2021-06" db="EMBL/GenBank/DDBJ databases">
        <title>Enterococcus alishanensis sp. nov., a novel lactic acid bacterium isolated from fresh coffee beans.</title>
        <authorList>
            <person name="Chen Y.-S."/>
        </authorList>
    </citation>
    <scope>NUCLEOTIDE SEQUENCE [LARGE SCALE GENOMIC DNA]</scope>
    <source>
        <strain evidence="7 8">ALS3</strain>
    </source>
</reference>
<dbReference type="EMBL" id="JAHUZB010000001">
    <property type="protein sequence ID" value="MBV7389187.1"/>
    <property type="molecule type" value="Genomic_DNA"/>
</dbReference>
<dbReference type="Pfam" id="PF00155">
    <property type="entry name" value="Aminotran_1_2"/>
    <property type="match status" value="1"/>
</dbReference>
<gene>
    <name evidence="5 7" type="primary">hisC</name>
    <name evidence="7" type="ORF">KUA55_00730</name>
</gene>
<dbReference type="GO" id="GO:0004400">
    <property type="term" value="F:histidinol-phosphate transaminase activity"/>
    <property type="evidence" value="ECO:0007669"/>
    <property type="project" value="UniProtKB-EC"/>
</dbReference>
<keyword evidence="5" id="KW-0028">Amino-acid biosynthesis</keyword>
<dbReference type="PANTHER" id="PTHR43643:SF3">
    <property type="entry name" value="HISTIDINOL-PHOSPHATE AMINOTRANSFERASE"/>
    <property type="match status" value="1"/>
</dbReference>
<evidence type="ECO:0000256" key="5">
    <source>
        <dbReference type="HAMAP-Rule" id="MF_01023"/>
    </source>
</evidence>
<dbReference type="InterPro" id="IPR004839">
    <property type="entry name" value="Aminotransferase_I/II_large"/>
</dbReference>
<accession>A0ABS6T8F2</accession>
<evidence type="ECO:0000256" key="4">
    <source>
        <dbReference type="ARBA" id="ARBA00022898"/>
    </source>
</evidence>
<keyword evidence="8" id="KW-1185">Reference proteome</keyword>
<comment type="caution">
    <text evidence="7">The sequence shown here is derived from an EMBL/GenBank/DDBJ whole genome shotgun (WGS) entry which is preliminary data.</text>
</comment>